<reference evidence="4 5" key="1">
    <citation type="submission" date="2016-07" db="EMBL/GenBank/DDBJ databases">
        <title>Pervasive Adenine N6-methylation of Active Genes in Fungi.</title>
        <authorList>
            <consortium name="DOE Joint Genome Institute"/>
            <person name="Mondo S.J."/>
            <person name="Dannebaum R.O."/>
            <person name="Kuo R.C."/>
            <person name="Labutti K."/>
            <person name="Haridas S."/>
            <person name="Kuo A."/>
            <person name="Salamov A."/>
            <person name="Ahrendt S.R."/>
            <person name="Lipzen A."/>
            <person name="Sullivan W."/>
            <person name="Andreopoulos W.B."/>
            <person name="Clum A."/>
            <person name="Lindquist E."/>
            <person name="Daum C."/>
            <person name="Ramamoorthy G.K."/>
            <person name="Gryganskyi A."/>
            <person name="Culley D."/>
            <person name="Magnuson J.K."/>
            <person name="James T.Y."/>
            <person name="O'Malley M.A."/>
            <person name="Stajich J.E."/>
            <person name="Spatafora J.W."/>
            <person name="Visel A."/>
            <person name="Grigoriev I.V."/>
        </authorList>
    </citation>
    <scope>NUCLEOTIDE SEQUENCE [LARGE SCALE GENOMIC DNA]</scope>
    <source>
        <strain evidence="4 5">NRRL 1336</strain>
    </source>
</reference>
<feature type="compositionally biased region" description="Low complexity" evidence="2">
    <location>
        <begin position="569"/>
        <end position="585"/>
    </location>
</feature>
<dbReference type="PROSITE" id="PS50077">
    <property type="entry name" value="HEAT_REPEAT"/>
    <property type="match status" value="1"/>
</dbReference>
<dbReference type="InterPro" id="IPR016024">
    <property type="entry name" value="ARM-type_fold"/>
</dbReference>
<dbReference type="PANTHER" id="PTHR12984">
    <property type="entry name" value="SCY1-RELATED S/T PROTEIN KINASE-LIKE"/>
    <property type="match status" value="1"/>
</dbReference>
<dbReference type="PANTHER" id="PTHR12984:SF3">
    <property type="entry name" value="N-TERMINAL KINASE-LIKE PROTEIN"/>
    <property type="match status" value="1"/>
</dbReference>
<evidence type="ECO:0000256" key="1">
    <source>
        <dbReference type="PROSITE-ProRule" id="PRU00103"/>
    </source>
</evidence>
<dbReference type="SUPFAM" id="SSF48371">
    <property type="entry name" value="ARM repeat"/>
    <property type="match status" value="1"/>
</dbReference>
<feature type="compositionally biased region" description="Polar residues" evidence="2">
    <location>
        <begin position="689"/>
        <end position="703"/>
    </location>
</feature>
<dbReference type="SUPFAM" id="SSF56112">
    <property type="entry name" value="Protein kinase-like (PK-like)"/>
    <property type="match status" value="1"/>
</dbReference>
<feature type="compositionally biased region" description="Polar residues" evidence="2">
    <location>
        <begin position="624"/>
        <end position="633"/>
    </location>
</feature>
<feature type="region of interest" description="Disordered" evidence="2">
    <location>
        <begin position="624"/>
        <end position="801"/>
    </location>
</feature>
<name>A0A1X2I7D4_9FUNG</name>
<feature type="compositionally biased region" description="Basic residues" evidence="2">
    <location>
        <begin position="791"/>
        <end position="801"/>
    </location>
</feature>
<dbReference type="EMBL" id="MCGE01000023">
    <property type="protein sequence ID" value="ORZ10868.1"/>
    <property type="molecule type" value="Genomic_DNA"/>
</dbReference>
<dbReference type="AlphaFoldDB" id="A0A1X2I7D4"/>
<evidence type="ECO:0000313" key="5">
    <source>
        <dbReference type="Proteomes" id="UP000193560"/>
    </source>
</evidence>
<comment type="caution">
    <text evidence="4">The sequence shown here is derived from an EMBL/GenBank/DDBJ whole genome shotgun (WGS) entry which is preliminary data.</text>
</comment>
<feature type="region of interest" description="Disordered" evidence="2">
    <location>
        <begin position="549"/>
        <end position="592"/>
    </location>
</feature>
<sequence>MAFLSGFVKSGLSLLGKDSNAFPYSLGEKVEFYDHPFWSLHHGTKKEDGSRVSMFVFDCSKHRDRIQMARNAFKRLRTLRHPDLLKYLDGVENEQAIMFVTDPVEPLSNQLAQDPDQNLVLWGLYKIANAIKFLNNDCSLVHGNIRTSTIFTNRAGEWKLGGLELLSSMKDESPMILTFGGLVPDAQKYAPPEIKQSSWTAVKDLPITAVDSYQLGCLIYESYNRRFDNSDQLIHQTGSIPVSMVPIYKSLLQPSPRSRADADSFLDEGMRSKRNGFFSVDFIRVNLFLENISIKDQGEKEAFFRKLDAAVGQFPNEFAMYKILPELVNAFEFGSGGAKALNAIMKIGEHLPDDEFDKVLVTPILRMFASPDRAIRVSLLENMPKFIDHIPDKVICAQIYPHVATGFTDTVPIIREQTIKAVLLLVPKLSERIINYDLLKYLAKLQMDQEPGIRTNTTICLGKMAKNLNEATRKKVLLPAFTRSLRDGFHHARIAALMALNATSDYYEPEECAQRVVPSIACVLLDKEKTVRTQAFKTMSSFMKRLEEEADGMPETALEPLPTVALKDSTSPSTESPTSSNPSTPGVSMFGGATKGLTDWAVSSITRFGTPNGEMEPQMLVTVDQKSSNTSRAGSIALSDRLAPEETASLDGWGNDETQDDDLLNVNDGWEPFDSGPQEPIKAEPITSIIPSNNHASSVSSFGTTNNTSSYRSSSPPNNMNHKSQQRGAMKLGHTQPSSLAQALDVDDSYTPPSALSKPPTSSGATNPDRKAELEKKREERRQRMAELREKKKTGIGAKKL</sequence>
<dbReference type="InterPro" id="IPR000719">
    <property type="entry name" value="Prot_kinase_dom"/>
</dbReference>
<keyword evidence="5" id="KW-1185">Reference proteome</keyword>
<feature type="compositionally biased region" description="Polar residues" evidence="2">
    <location>
        <begin position="751"/>
        <end position="766"/>
    </location>
</feature>
<dbReference type="STRING" id="90262.A0A1X2I7D4"/>
<dbReference type="PROSITE" id="PS50011">
    <property type="entry name" value="PROTEIN_KINASE_DOM"/>
    <property type="match status" value="1"/>
</dbReference>
<feature type="compositionally biased region" description="Low complexity" evidence="2">
    <location>
        <begin position="704"/>
        <end position="721"/>
    </location>
</feature>
<dbReference type="InterPro" id="IPR021133">
    <property type="entry name" value="HEAT_type_2"/>
</dbReference>
<dbReference type="GO" id="GO:0004672">
    <property type="term" value="F:protein kinase activity"/>
    <property type="evidence" value="ECO:0007669"/>
    <property type="project" value="InterPro"/>
</dbReference>
<gene>
    <name evidence="4" type="ORF">BCR42DRAFT_422223</name>
</gene>
<dbReference type="Gene3D" id="1.10.510.10">
    <property type="entry name" value="Transferase(Phosphotransferase) domain 1"/>
    <property type="match status" value="1"/>
</dbReference>
<organism evidence="4 5">
    <name type="scientific">Absidia repens</name>
    <dbReference type="NCBI Taxonomy" id="90262"/>
    <lineage>
        <taxon>Eukaryota</taxon>
        <taxon>Fungi</taxon>
        <taxon>Fungi incertae sedis</taxon>
        <taxon>Mucoromycota</taxon>
        <taxon>Mucoromycotina</taxon>
        <taxon>Mucoromycetes</taxon>
        <taxon>Mucorales</taxon>
        <taxon>Cunninghamellaceae</taxon>
        <taxon>Absidia</taxon>
    </lineage>
</organism>
<dbReference type="GO" id="GO:0005524">
    <property type="term" value="F:ATP binding"/>
    <property type="evidence" value="ECO:0007669"/>
    <property type="project" value="InterPro"/>
</dbReference>
<feature type="domain" description="Protein kinase" evidence="3">
    <location>
        <begin position="9"/>
        <end position="278"/>
    </location>
</feature>
<feature type="compositionally biased region" description="Basic and acidic residues" evidence="2">
    <location>
        <begin position="768"/>
        <end position="790"/>
    </location>
</feature>
<proteinExistence type="predicted"/>
<evidence type="ECO:0000259" key="3">
    <source>
        <dbReference type="PROSITE" id="PS50011"/>
    </source>
</evidence>
<evidence type="ECO:0000313" key="4">
    <source>
        <dbReference type="EMBL" id="ORZ10868.1"/>
    </source>
</evidence>
<accession>A0A1X2I7D4</accession>
<dbReference type="InterPro" id="IPR011009">
    <property type="entry name" value="Kinase-like_dom_sf"/>
</dbReference>
<dbReference type="OrthoDB" id="447103at2759"/>
<dbReference type="Gene3D" id="3.30.200.20">
    <property type="entry name" value="Phosphorylase Kinase, domain 1"/>
    <property type="match status" value="1"/>
</dbReference>
<feature type="repeat" description="HEAT" evidence="1">
    <location>
        <begin position="516"/>
        <end position="550"/>
    </location>
</feature>
<dbReference type="GO" id="GO:0005737">
    <property type="term" value="C:cytoplasm"/>
    <property type="evidence" value="ECO:0007669"/>
    <property type="project" value="TreeGrafter"/>
</dbReference>
<dbReference type="Proteomes" id="UP000193560">
    <property type="component" value="Unassembled WGS sequence"/>
</dbReference>
<dbReference type="InterPro" id="IPR011989">
    <property type="entry name" value="ARM-like"/>
</dbReference>
<dbReference type="GO" id="GO:0006409">
    <property type="term" value="P:tRNA export from nucleus"/>
    <property type="evidence" value="ECO:0007669"/>
    <property type="project" value="TreeGrafter"/>
</dbReference>
<dbReference type="InterPro" id="IPR051177">
    <property type="entry name" value="CIK-Related_Protein"/>
</dbReference>
<protein>
    <submittedName>
        <fullName evidence="4">Armadillo-type protein</fullName>
    </submittedName>
</protein>
<evidence type="ECO:0000256" key="2">
    <source>
        <dbReference type="SAM" id="MobiDB-lite"/>
    </source>
</evidence>
<dbReference type="Gene3D" id="1.25.10.10">
    <property type="entry name" value="Leucine-rich Repeat Variant"/>
    <property type="match status" value="1"/>
</dbReference>